<reference evidence="1" key="2">
    <citation type="journal article" date="2015" name="Data Brief">
        <title>Shoot transcriptome of the giant reed, Arundo donax.</title>
        <authorList>
            <person name="Barrero R.A."/>
            <person name="Guerrero F.D."/>
            <person name="Moolhuijzen P."/>
            <person name="Goolsby J.A."/>
            <person name="Tidwell J."/>
            <person name="Bellgard S.E."/>
            <person name="Bellgard M.I."/>
        </authorList>
    </citation>
    <scope>NUCLEOTIDE SEQUENCE</scope>
    <source>
        <tissue evidence="1">Shoot tissue taken approximately 20 cm above the soil surface</tissue>
    </source>
</reference>
<proteinExistence type="predicted"/>
<organism evidence="1">
    <name type="scientific">Arundo donax</name>
    <name type="common">Giant reed</name>
    <name type="synonym">Donax arundinaceus</name>
    <dbReference type="NCBI Taxonomy" id="35708"/>
    <lineage>
        <taxon>Eukaryota</taxon>
        <taxon>Viridiplantae</taxon>
        <taxon>Streptophyta</taxon>
        <taxon>Embryophyta</taxon>
        <taxon>Tracheophyta</taxon>
        <taxon>Spermatophyta</taxon>
        <taxon>Magnoliopsida</taxon>
        <taxon>Liliopsida</taxon>
        <taxon>Poales</taxon>
        <taxon>Poaceae</taxon>
        <taxon>PACMAD clade</taxon>
        <taxon>Arundinoideae</taxon>
        <taxon>Arundineae</taxon>
        <taxon>Arundo</taxon>
    </lineage>
</organism>
<dbReference type="AlphaFoldDB" id="A0A0A9GN82"/>
<reference evidence="1" key="1">
    <citation type="submission" date="2014-09" db="EMBL/GenBank/DDBJ databases">
        <authorList>
            <person name="Magalhaes I.L.F."/>
            <person name="Oliveira U."/>
            <person name="Santos F.R."/>
            <person name="Vidigal T.H.D.A."/>
            <person name="Brescovit A.D."/>
            <person name="Santos A.J."/>
        </authorList>
    </citation>
    <scope>NUCLEOTIDE SEQUENCE</scope>
    <source>
        <tissue evidence="1">Shoot tissue taken approximately 20 cm above the soil surface</tissue>
    </source>
</reference>
<dbReference type="EMBL" id="GBRH01171939">
    <property type="protein sequence ID" value="JAE25957.1"/>
    <property type="molecule type" value="Transcribed_RNA"/>
</dbReference>
<protein>
    <submittedName>
        <fullName evidence="1">Uncharacterized protein</fullName>
    </submittedName>
</protein>
<accession>A0A0A9GN82</accession>
<evidence type="ECO:0000313" key="1">
    <source>
        <dbReference type="EMBL" id="JAE25957.1"/>
    </source>
</evidence>
<name>A0A0A9GN82_ARUDO</name>
<sequence length="48" mass="5730">MDYVTDHLEKRFYRMWKPTMYRGMDLETHSMGPVIHLKFQLGQAVTLG</sequence>